<dbReference type="Pfam" id="PF00293">
    <property type="entry name" value="NUDIX"/>
    <property type="match status" value="1"/>
</dbReference>
<keyword evidence="2 3" id="KW-0378">Hydrolase</keyword>
<comment type="cofactor">
    <cofactor evidence="1">
        <name>Mg(2+)</name>
        <dbReference type="ChEBI" id="CHEBI:18420"/>
    </cofactor>
</comment>
<dbReference type="Gene3D" id="3.90.79.10">
    <property type="entry name" value="Nucleoside Triphosphate Pyrophosphohydrolase"/>
    <property type="match status" value="1"/>
</dbReference>
<comment type="caution">
    <text evidence="5">The sequence shown here is derived from an EMBL/GenBank/DDBJ whole genome shotgun (WGS) entry which is preliminary data.</text>
</comment>
<sequence>MILLGELTEDAIGIHADRGREAGEAIVSDMRYRVRKAARAVVFDLSGRIALLYAEKDRYHKLPGGGIEPGETVVEALRRELLEETGSQIEVLREIGAVIEYRDKQQLLQLSYGYVVQAVGGHVLPTWTDEERNDGMALLWTDAAEAIRLLGNDRPASYTGKFIRERDLLLLQNL</sequence>
<evidence type="ECO:0000259" key="4">
    <source>
        <dbReference type="PROSITE" id="PS51462"/>
    </source>
</evidence>
<dbReference type="SUPFAM" id="SSF55811">
    <property type="entry name" value="Nudix"/>
    <property type="match status" value="1"/>
</dbReference>
<accession>A0A2V5KBK8</accession>
<dbReference type="EMBL" id="QJVJ01000001">
    <property type="protein sequence ID" value="PYI56941.1"/>
    <property type="molecule type" value="Genomic_DNA"/>
</dbReference>
<dbReference type="InterPro" id="IPR000086">
    <property type="entry name" value="NUDIX_hydrolase_dom"/>
</dbReference>
<dbReference type="InterPro" id="IPR015797">
    <property type="entry name" value="NUDIX_hydrolase-like_dom_sf"/>
</dbReference>
<keyword evidence="6" id="KW-1185">Reference proteome</keyword>
<evidence type="ECO:0000256" key="1">
    <source>
        <dbReference type="ARBA" id="ARBA00001946"/>
    </source>
</evidence>
<dbReference type="InterPro" id="IPR020084">
    <property type="entry name" value="NUDIX_hydrolase_CS"/>
</dbReference>
<dbReference type="PRINTS" id="PR00502">
    <property type="entry name" value="NUDIXFAMILY"/>
</dbReference>
<evidence type="ECO:0000256" key="2">
    <source>
        <dbReference type="ARBA" id="ARBA00022801"/>
    </source>
</evidence>
<evidence type="ECO:0000256" key="3">
    <source>
        <dbReference type="RuleBase" id="RU003476"/>
    </source>
</evidence>
<dbReference type="GO" id="GO:0016787">
    <property type="term" value="F:hydrolase activity"/>
    <property type="evidence" value="ECO:0007669"/>
    <property type="project" value="UniProtKB-KW"/>
</dbReference>
<dbReference type="AlphaFoldDB" id="A0A2V5KBK8"/>
<dbReference type="PANTHER" id="PTHR43046:SF15">
    <property type="entry name" value="MUTT_NUDIX FAMILY PROTEIN"/>
    <property type="match status" value="1"/>
</dbReference>
<dbReference type="RefSeq" id="WP_110837982.1">
    <property type="nucleotide sequence ID" value="NZ_QJVJ01000001.1"/>
</dbReference>
<name>A0A2V5KBK8_9BACL</name>
<dbReference type="OrthoDB" id="511483at2"/>
<comment type="similarity">
    <text evidence="3">Belongs to the Nudix hydrolase family.</text>
</comment>
<evidence type="ECO:0000313" key="5">
    <source>
        <dbReference type="EMBL" id="PYI56941.1"/>
    </source>
</evidence>
<evidence type="ECO:0000313" key="6">
    <source>
        <dbReference type="Proteomes" id="UP000247476"/>
    </source>
</evidence>
<feature type="domain" description="Nudix hydrolase" evidence="4">
    <location>
        <begin position="17"/>
        <end position="164"/>
    </location>
</feature>
<reference evidence="5 6" key="1">
    <citation type="submission" date="2018-05" db="EMBL/GenBank/DDBJ databases">
        <title>Paenibacillus flagellatus sp. nov., isolated from selenium mineral soil.</title>
        <authorList>
            <person name="Dai X."/>
        </authorList>
    </citation>
    <scope>NUCLEOTIDE SEQUENCE [LARGE SCALE GENOMIC DNA]</scope>
    <source>
        <strain evidence="5 6">DXL2</strain>
    </source>
</reference>
<dbReference type="Proteomes" id="UP000247476">
    <property type="component" value="Unassembled WGS sequence"/>
</dbReference>
<dbReference type="PANTHER" id="PTHR43046">
    <property type="entry name" value="GDP-MANNOSE MANNOSYL HYDROLASE"/>
    <property type="match status" value="1"/>
</dbReference>
<gene>
    <name evidence="5" type="ORF">DLM86_00370</name>
</gene>
<dbReference type="PROSITE" id="PS00893">
    <property type="entry name" value="NUDIX_BOX"/>
    <property type="match status" value="1"/>
</dbReference>
<organism evidence="5 6">
    <name type="scientific">Paenibacillus flagellatus</name>
    <dbReference type="NCBI Taxonomy" id="2211139"/>
    <lineage>
        <taxon>Bacteria</taxon>
        <taxon>Bacillati</taxon>
        <taxon>Bacillota</taxon>
        <taxon>Bacilli</taxon>
        <taxon>Bacillales</taxon>
        <taxon>Paenibacillaceae</taxon>
        <taxon>Paenibacillus</taxon>
    </lineage>
</organism>
<protein>
    <submittedName>
        <fullName evidence="5">ADP-ribose pyrophosphatase</fullName>
    </submittedName>
</protein>
<proteinExistence type="inferred from homology"/>
<dbReference type="InterPro" id="IPR020476">
    <property type="entry name" value="Nudix_hydrolase"/>
</dbReference>
<dbReference type="PROSITE" id="PS51462">
    <property type="entry name" value="NUDIX"/>
    <property type="match status" value="1"/>
</dbReference>